<dbReference type="AlphaFoldDB" id="A0A835R7E7"/>
<dbReference type="GO" id="GO:0005737">
    <property type="term" value="C:cytoplasm"/>
    <property type="evidence" value="ECO:0007669"/>
    <property type="project" value="TreeGrafter"/>
</dbReference>
<feature type="region of interest" description="Disordered" evidence="3">
    <location>
        <begin position="99"/>
        <end position="152"/>
    </location>
</feature>
<evidence type="ECO:0000313" key="5">
    <source>
        <dbReference type="Proteomes" id="UP000636800"/>
    </source>
</evidence>
<name>A0A835R7E7_VANPL</name>
<evidence type="ECO:0000313" key="4">
    <source>
        <dbReference type="EMBL" id="KAG0481412.1"/>
    </source>
</evidence>
<dbReference type="Pfam" id="PF04667">
    <property type="entry name" value="Endosulfine"/>
    <property type="match status" value="1"/>
</dbReference>
<dbReference type="PANTHER" id="PTHR10358:SF6">
    <property type="entry name" value="ENDOSULFINE, ISOFORM A"/>
    <property type="match status" value="1"/>
</dbReference>
<gene>
    <name evidence="4" type="ORF">HPP92_012270</name>
</gene>
<sequence length="152" mass="16371">MSDIKDADIVDNIEKSEEVAGGTEAVLDEGNSMPSSQEEAAECRSLVLIVGQLCSVPIETLVSSLEGSINQEKVWRNCAKKTPLISKDHERAFFDSADWALGKQGGKPKGPLEALRPKLQPTQQQARSRRSAYASTDSEDGGYSGSEDANSQ</sequence>
<dbReference type="Proteomes" id="UP000636800">
    <property type="component" value="Chromosome 5"/>
</dbReference>
<accession>A0A835R7E7</accession>
<proteinExistence type="inferred from homology"/>
<organism evidence="4 5">
    <name type="scientific">Vanilla planifolia</name>
    <name type="common">Vanilla</name>
    <dbReference type="NCBI Taxonomy" id="51239"/>
    <lineage>
        <taxon>Eukaryota</taxon>
        <taxon>Viridiplantae</taxon>
        <taxon>Streptophyta</taxon>
        <taxon>Embryophyta</taxon>
        <taxon>Tracheophyta</taxon>
        <taxon>Spermatophyta</taxon>
        <taxon>Magnoliopsida</taxon>
        <taxon>Liliopsida</taxon>
        <taxon>Asparagales</taxon>
        <taxon>Orchidaceae</taxon>
        <taxon>Vanilloideae</taxon>
        <taxon>Vanilleae</taxon>
        <taxon>Vanilla</taxon>
    </lineage>
</organism>
<comment type="caution">
    <text evidence="4">The sequence shown here is derived from an EMBL/GenBank/DDBJ whole genome shotgun (WGS) entry which is preliminary data.</text>
</comment>
<evidence type="ECO:0000256" key="3">
    <source>
        <dbReference type="SAM" id="MobiDB-lite"/>
    </source>
</evidence>
<dbReference type="OrthoDB" id="408631at2759"/>
<dbReference type="EMBL" id="JADCNL010000005">
    <property type="protein sequence ID" value="KAG0481412.1"/>
    <property type="molecule type" value="Genomic_DNA"/>
</dbReference>
<keyword evidence="5" id="KW-1185">Reference proteome</keyword>
<protein>
    <submittedName>
        <fullName evidence="4">Uncharacterized protein</fullName>
    </submittedName>
</protein>
<reference evidence="4 5" key="1">
    <citation type="journal article" date="2020" name="Nat. Food">
        <title>A phased Vanilla planifolia genome enables genetic improvement of flavour and production.</title>
        <authorList>
            <person name="Hasing T."/>
            <person name="Tang H."/>
            <person name="Brym M."/>
            <person name="Khazi F."/>
            <person name="Huang T."/>
            <person name="Chambers A.H."/>
        </authorList>
    </citation>
    <scope>NUCLEOTIDE SEQUENCE [LARGE SCALE GENOMIC DNA]</scope>
    <source>
        <tissue evidence="4">Leaf</tissue>
    </source>
</reference>
<dbReference type="InterPro" id="IPR006760">
    <property type="entry name" value="Endosulphine"/>
</dbReference>
<evidence type="ECO:0000256" key="2">
    <source>
        <dbReference type="RuleBase" id="RU363120"/>
    </source>
</evidence>
<dbReference type="PANTHER" id="PTHR10358">
    <property type="entry name" value="ENDOSULFINE"/>
    <property type="match status" value="1"/>
</dbReference>
<evidence type="ECO:0000256" key="1">
    <source>
        <dbReference type="ARBA" id="ARBA00010520"/>
    </source>
</evidence>
<comment type="similarity">
    <text evidence="1 2">Belongs to the endosulfine family.</text>
</comment>
<dbReference type="GO" id="GO:0004864">
    <property type="term" value="F:protein phosphatase inhibitor activity"/>
    <property type="evidence" value="ECO:0007669"/>
    <property type="project" value="TreeGrafter"/>
</dbReference>